<evidence type="ECO:0000313" key="2">
    <source>
        <dbReference type="EMBL" id="JAA64710.1"/>
    </source>
</evidence>
<keyword evidence="1" id="KW-0472">Membrane</keyword>
<sequence length="81" mass="9124">MPSRIFTTPVCSPTHYALSDLLALFLSSYVPLLAAGFSIFFSSSFVMLHVSGPYVRTGSVHWLYSFRFNDITWECLPNAIQ</sequence>
<name>L7ML58_RHIPC</name>
<keyword evidence="1" id="KW-0812">Transmembrane</keyword>
<feature type="transmembrane region" description="Helical" evidence="1">
    <location>
        <begin position="22"/>
        <end position="48"/>
    </location>
</feature>
<reference evidence="2" key="2">
    <citation type="journal article" date="2015" name="J. Proteomics">
        <title>Sexual differences in the sialomes of the zebra tick, Rhipicephalus pulchellus.</title>
        <authorList>
            <person name="Tan A.W."/>
            <person name="Francischetti I.M."/>
            <person name="Slovak M."/>
            <person name="Kini R.M."/>
            <person name="Ribeiro J.M."/>
        </authorList>
    </citation>
    <scope>NUCLEOTIDE SEQUENCE</scope>
    <source>
        <tissue evidence="2">Salivary gland</tissue>
    </source>
</reference>
<protein>
    <submittedName>
        <fullName evidence="2">Uncharacterized protein</fullName>
    </submittedName>
</protein>
<organism evidence="2">
    <name type="scientific">Rhipicephalus pulchellus</name>
    <name type="common">Yellow backed tick</name>
    <name type="synonym">Dermacentor pulchellus</name>
    <dbReference type="NCBI Taxonomy" id="72859"/>
    <lineage>
        <taxon>Eukaryota</taxon>
        <taxon>Metazoa</taxon>
        <taxon>Ecdysozoa</taxon>
        <taxon>Arthropoda</taxon>
        <taxon>Chelicerata</taxon>
        <taxon>Arachnida</taxon>
        <taxon>Acari</taxon>
        <taxon>Parasitiformes</taxon>
        <taxon>Ixodida</taxon>
        <taxon>Ixodoidea</taxon>
        <taxon>Ixodidae</taxon>
        <taxon>Rhipicephalinae</taxon>
        <taxon>Rhipicephalus</taxon>
        <taxon>Rhipicephalus</taxon>
    </lineage>
</organism>
<accession>L7ML58</accession>
<feature type="non-terminal residue" evidence="2">
    <location>
        <position position="81"/>
    </location>
</feature>
<reference evidence="2" key="1">
    <citation type="submission" date="2012-11" db="EMBL/GenBank/DDBJ databases">
        <authorList>
            <person name="Lucero-Rivera Y.E."/>
            <person name="Tovar-Ramirez D."/>
        </authorList>
    </citation>
    <scope>NUCLEOTIDE SEQUENCE</scope>
    <source>
        <tissue evidence="2">Salivary gland</tissue>
    </source>
</reference>
<dbReference type="AlphaFoldDB" id="L7ML58"/>
<dbReference type="EMBL" id="GACK01000324">
    <property type="protein sequence ID" value="JAA64710.1"/>
    <property type="molecule type" value="mRNA"/>
</dbReference>
<evidence type="ECO:0000256" key="1">
    <source>
        <dbReference type="SAM" id="Phobius"/>
    </source>
</evidence>
<proteinExistence type="evidence at transcript level"/>
<keyword evidence="1" id="KW-1133">Transmembrane helix</keyword>